<evidence type="ECO:0000259" key="12">
    <source>
        <dbReference type="PROSITE" id="PS50030"/>
    </source>
</evidence>
<dbReference type="Gene3D" id="3.10.20.90">
    <property type="entry name" value="Phosphatidylinositol 3-kinase Catalytic Subunit, Chain A, domain 1"/>
    <property type="match status" value="1"/>
</dbReference>
<dbReference type="Gene3D" id="3.30.60.90">
    <property type="match status" value="1"/>
</dbReference>
<dbReference type="SMART" id="SM00291">
    <property type="entry name" value="ZnF_ZZ"/>
    <property type="match status" value="1"/>
</dbReference>
<dbReference type="SMART" id="SM00666">
    <property type="entry name" value="PB1"/>
    <property type="match status" value="1"/>
</dbReference>
<feature type="domain" description="UBA" evidence="12">
    <location>
        <begin position="694"/>
        <end position="743"/>
    </location>
</feature>
<feature type="domain" description="PB1" evidence="14">
    <location>
        <begin position="4"/>
        <end position="89"/>
    </location>
</feature>
<dbReference type="GO" id="GO:0005776">
    <property type="term" value="C:autophagosome"/>
    <property type="evidence" value="ECO:0007669"/>
    <property type="project" value="UniProtKB-SubCell"/>
</dbReference>
<dbReference type="SUPFAM" id="SSF54277">
    <property type="entry name" value="CAD &amp; PB1 domains"/>
    <property type="match status" value="1"/>
</dbReference>
<evidence type="ECO:0000256" key="7">
    <source>
        <dbReference type="ARBA" id="ARBA00022833"/>
    </source>
</evidence>
<evidence type="ECO:0000256" key="11">
    <source>
        <dbReference type="PROSITE-ProRule" id="PRU00228"/>
    </source>
</evidence>
<evidence type="ECO:0000256" key="9">
    <source>
        <dbReference type="ARBA" id="ARBA00023006"/>
    </source>
</evidence>
<dbReference type="PANTHER" id="PTHR20930">
    <property type="entry name" value="OVARIAN CARCINOMA ANTIGEN CA125-RELATED"/>
    <property type="match status" value="1"/>
</dbReference>
<keyword evidence="7" id="KW-0862">Zinc</keyword>
<dbReference type="Pfam" id="PF24932">
    <property type="entry name" value="UBA_NBR1_C"/>
    <property type="match status" value="2"/>
</dbReference>
<dbReference type="GO" id="GO:0031410">
    <property type="term" value="C:cytoplasmic vesicle"/>
    <property type="evidence" value="ECO:0007669"/>
    <property type="project" value="UniProtKB-KW"/>
</dbReference>
<evidence type="ECO:0000256" key="6">
    <source>
        <dbReference type="ARBA" id="ARBA00022771"/>
    </source>
</evidence>
<keyword evidence="10" id="KW-0968">Cytoplasmic vesicle</keyword>
<evidence type="ECO:0008006" key="17">
    <source>
        <dbReference type="Google" id="ProtNLM"/>
    </source>
</evidence>
<evidence type="ECO:0000256" key="10">
    <source>
        <dbReference type="ARBA" id="ARBA00023329"/>
    </source>
</evidence>
<dbReference type="EMBL" id="JAXIOK010000003">
    <property type="protein sequence ID" value="KAK4775606.1"/>
    <property type="molecule type" value="Genomic_DNA"/>
</dbReference>
<comment type="caution">
    <text evidence="15">The sequence shown here is derived from an EMBL/GenBank/DDBJ whole genome shotgun (WGS) entry which is preliminary data.</text>
</comment>
<keyword evidence="5" id="KW-0479">Metal-binding</keyword>
<dbReference type="FunFam" id="1.10.8.10:FF:000085">
    <property type="entry name" value="protein NBR1 homolog"/>
    <property type="match status" value="1"/>
</dbReference>
<dbReference type="PROSITE" id="PS50135">
    <property type="entry name" value="ZF_ZZ_2"/>
    <property type="match status" value="1"/>
</dbReference>
<dbReference type="PANTHER" id="PTHR20930:SF0">
    <property type="entry name" value="PROTEIN ILRUN"/>
    <property type="match status" value="1"/>
</dbReference>
<dbReference type="SUPFAM" id="SSF46934">
    <property type="entry name" value="UBA-like"/>
    <property type="match status" value="1"/>
</dbReference>
<protein>
    <recommendedName>
        <fullName evidence="17">Protein NBR1 homolog</fullName>
    </recommendedName>
</protein>
<dbReference type="GO" id="GO:0008270">
    <property type="term" value="F:zinc ion binding"/>
    <property type="evidence" value="ECO:0007669"/>
    <property type="project" value="UniProtKB-KW"/>
</dbReference>
<dbReference type="InterPro" id="IPR043145">
    <property type="entry name" value="Znf_ZZ_sf"/>
</dbReference>
<gene>
    <name evidence="15" type="ORF">SAY87_023567</name>
</gene>
<evidence type="ECO:0000256" key="1">
    <source>
        <dbReference type="ARBA" id="ARBA00004116"/>
    </source>
</evidence>
<keyword evidence="3" id="KW-0813">Transport</keyword>
<evidence type="ECO:0000313" key="15">
    <source>
        <dbReference type="EMBL" id="KAK4775606.1"/>
    </source>
</evidence>
<keyword evidence="8" id="KW-0653">Protein transport</keyword>
<dbReference type="Pfam" id="PF00569">
    <property type="entry name" value="ZZ"/>
    <property type="match status" value="1"/>
</dbReference>
<dbReference type="SUPFAM" id="SSF57850">
    <property type="entry name" value="RING/U-box"/>
    <property type="match status" value="1"/>
</dbReference>
<dbReference type="PROSITE" id="PS51745">
    <property type="entry name" value="PB1"/>
    <property type="match status" value="1"/>
</dbReference>
<organism evidence="15 16">
    <name type="scientific">Trapa incisa</name>
    <dbReference type="NCBI Taxonomy" id="236973"/>
    <lineage>
        <taxon>Eukaryota</taxon>
        <taxon>Viridiplantae</taxon>
        <taxon>Streptophyta</taxon>
        <taxon>Embryophyta</taxon>
        <taxon>Tracheophyta</taxon>
        <taxon>Spermatophyta</taxon>
        <taxon>Magnoliopsida</taxon>
        <taxon>eudicotyledons</taxon>
        <taxon>Gunneridae</taxon>
        <taxon>Pentapetalae</taxon>
        <taxon>rosids</taxon>
        <taxon>malvids</taxon>
        <taxon>Myrtales</taxon>
        <taxon>Lythraceae</taxon>
        <taxon>Trapa</taxon>
    </lineage>
</organism>
<feature type="domain" description="ZZ-type" evidence="13">
    <location>
        <begin position="337"/>
        <end position="387"/>
    </location>
</feature>
<evidence type="ECO:0000256" key="4">
    <source>
        <dbReference type="ARBA" id="ARBA00022554"/>
    </source>
</evidence>
<reference evidence="15 16" key="1">
    <citation type="journal article" date="2023" name="Hortic Res">
        <title>Pangenome of water caltrop reveals structural variations and asymmetric subgenome divergence after allopolyploidization.</title>
        <authorList>
            <person name="Zhang X."/>
            <person name="Chen Y."/>
            <person name="Wang L."/>
            <person name="Yuan Y."/>
            <person name="Fang M."/>
            <person name="Shi L."/>
            <person name="Lu R."/>
            <person name="Comes H.P."/>
            <person name="Ma Y."/>
            <person name="Chen Y."/>
            <person name="Huang G."/>
            <person name="Zhou Y."/>
            <person name="Zheng Z."/>
            <person name="Qiu Y."/>
        </authorList>
    </citation>
    <scope>NUCLEOTIDE SEQUENCE [LARGE SCALE GENOMIC DNA]</scope>
    <source>
        <tissue evidence="15">Roots</tissue>
    </source>
</reference>
<dbReference type="CDD" id="cd14947">
    <property type="entry name" value="NBR1_like"/>
    <property type="match status" value="1"/>
</dbReference>
<dbReference type="AlphaFoldDB" id="A0AAN7QS95"/>
<evidence type="ECO:0000256" key="8">
    <source>
        <dbReference type="ARBA" id="ARBA00022927"/>
    </source>
</evidence>
<dbReference type="InterPro" id="IPR000433">
    <property type="entry name" value="Znf_ZZ"/>
</dbReference>
<dbReference type="InterPro" id="IPR000270">
    <property type="entry name" value="PB1_dom"/>
</dbReference>
<dbReference type="InterPro" id="IPR009060">
    <property type="entry name" value="UBA-like_sf"/>
</dbReference>
<accession>A0AAN7QS95</accession>
<keyword evidence="16" id="KW-1185">Reference proteome</keyword>
<dbReference type="Pfam" id="PF16158">
    <property type="entry name" value="N_BRCA1_IG"/>
    <property type="match status" value="1"/>
</dbReference>
<dbReference type="InterPro" id="IPR056893">
    <property type="entry name" value="UBA_Nbr1_C"/>
</dbReference>
<comment type="subcellular location">
    <subcellularLocation>
        <location evidence="2">Cytoplasmic vesicle</location>
        <location evidence="2">Autophagosome</location>
    </subcellularLocation>
    <subcellularLocation>
        <location evidence="1">Vacuole</location>
    </subcellularLocation>
</comment>
<dbReference type="Pfam" id="PF00564">
    <property type="entry name" value="PB1"/>
    <property type="match status" value="1"/>
</dbReference>
<dbReference type="Gene3D" id="1.10.8.10">
    <property type="entry name" value="DNA helicase RuvA subunit, C-terminal domain"/>
    <property type="match status" value="2"/>
</dbReference>
<evidence type="ECO:0000256" key="5">
    <source>
        <dbReference type="ARBA" id="ARBA00022723"/>
    </source>
</evidence>
<dbReference type="Gene3D" id="2.60.40.10">
    <property type="entry name" value="Immunoglobulins"/>
    <property type="match status" value="1"/>
</dbReference>
<dbReference type="GO" id="GO:0006914">
    <property type="term" value="P:autophagy"/>
    <property type="evidence" value="ECO:0007669"/>
    <property type="project" value="UniProtKB-KW"/>
</dbReference>
<dbReference type="PROSITE" id="PS50030">
    <property type="entry name" value="UBA"/>
    <property type="match status" value="1"/>
</dbReference>
<evidence type="ECO:0000259" key="13">
    <source>
        <dbReference type="PROSITE" id="PS50135"/>
    </source>
</evidence>
<keyword evidence="9" id="KW-0072">Autophagy</keyword>
<evidence type="ECO:0000256" key="2">
    <source>
        <dbReference type="ARBA" id="ARBA00004419"/>
    </source>
</evidence>
<dbReference type="CDD" id="cd14319">
    <property type="entry name" value="UBA_NBR1"/>
    <property type="match status" value="2"/>
</dbReference>
<keyword evidence="4" id="KW-0926">Vacuole</keyword>
<name>A0AAN7QS95_9MYRT</name>
<dbReference type="GO" id="GO:0015031">
    <property type="term" value="P:protein transport"/>
    <property type="evidence" value="ECO:0007669"/>
    <property type="project" value="UniProtKB-KW"/>
</dbReference>
<dbReference type="InterPro" id="IPR015940">
    <property type="entry name" value="UBA"/>
</dbReference>
<evidence type="ECO:0000259" key="14">
    <source>
        <dbReference type="PROSITE" id="PS51745"/>
    </source>
</evidence>
<evidence type="ECO:0000313" key="16">
    <source>
        <dbReference type="Proteomes" id="UP001345219"/>
    </source>
</evidence>
<dbReference type="Proteomes" id="UP001345219">
    <property type="component" value="Chromosome 18"/>
</dbReference>
<dbReference type="InterPro" id="IPR032350">
    <property type="entry name" value="Nbr1_FW"/>
</dbReference>
<proteinExistence type="predicted"/>
<sequence length="746" mass="81732">MDSTLVIKVQYGDTLRRFNAPLNQNGILELDMLNLKEKIFSLFDFPSGTVVTLTYIDEDGDTVTLVNDDDLRDVMKQQLKYLRITVKTEMSGRSYALSSGRSTRMRSPSIQLPIPNVDVLADVVKSCPESLHDALSKLSIDLLSKAINSSPTIIKECLENLMMVQSCTHPVSHARFGSSASNASLSTVADGTKDAGTPPNVLPKTTCDSSSSKILCADFVAATSGTCQDGTSPHFPIDLNVDPTVKSLSLNDPKEYQKYNDNVIHSQVAGKPSSTCCPIGPPEITDVPKWNSSPTMEFSGSSVACPFSELPIQNEANMRRVRRVGYKPTDASGGVFHRGICCDGCGVNPITGPRYKSLVKDDYDLCSICFTEIGRVCDYIRMDRPISYRHVRGSKPFPQSFGPPPPLPLHPISFPPTLKRGQPKLDSRFISDVTIIDGTVMAPSTHFTKIWRMRNNGSYVWASGTRLVWIGCDNFSKNDSIELEIPPEGIPVNGELDIALDFVAPSSPGRYISYWRMASPSGHKFGQRVWVLIHVDAMADFGNTARAINLNLPPEATLHEVNCGVDGFFPATTPSAEPKLIVKEQQGKDEEQNFPINDALLVGDGAYAPVPPPESYSPISYPSIDPMVDVAAASVSTGPLPAFDKEPMELSGDTSADSDSVEQNLLKELAEMGFKQVDLNKEVLRMNTYDLQQSIDDLCGVSEWDPILEELHEMGFHDKEINKKLLKKNGGSIRRVVMDLLTGENA</sequence>
<dbReference type="InterPro" id="IPR013783">
    <property type="entry name" value="Ig-like_fold"/>
</dbReference>
<dbReference type="InterPro" id="IPR053793">
    <property type="entry name" value="PB1-like"/>
</dbReference>
<evidence type="ECO:0000256" key="3">
    <source>
        <dbReference type="ARBA" id="ARBA00022448"/>
    </source>
</evidence>
<keyword evidence="6 11" id="KW-0863">Zinc-finger</keyword>